<accession>A0ABS4TW96</accession>
<protein>
    <recommendedName>
        <fullName evidence="3">Thioesterase domain-containing protein</fullName>
    </recommendedName>
</protein>
<name>A0ABS4TW96_9PSEU</name>
<dbReference type="SUPFAM" id="SSF53474">
    <property type="entry name" value="alpha/beta-Hydrolases"/>
    <property type="match status" value="1"/>
</dbReference>
<dbReference type="RefSeq" id="WP_209645613.1">
    <property type="nucleotide sequence ID" value="NZ_JAGINW010000001.1"/>
</dbReference>
<dbReference type="InterPro" id="IPR029058">
    <property type="entry name" value="AB_hydrolase_fold"/>
</dbReference>
<keyword evidence="2" id="KW-1185">Reference proteome</keyword>
<sequence>MTELHSWRVLNKGRSADVVLAADFNIAGRREAGFADLVPRLDPGLAVWETDPPRVGDDFTLSGNDYVDRWATAVRTTGRPVRAVLGFCAGSVFAAELAGRIEGWQGDPVPLILVDPEVPVARTVQEQFHLAVDHMLTVLTPQERVATQEAARRALAEDPDLAVFGPRLMKIFRESGQLAFDRVGLNPAGQEEMFTTVSSFISFVVAAAQLDPVPGWAKATAVTSATEGSGTGAEHAARRLPFDVEHINLLRHEGVAAAIAGLLG</sequence>
<organism evidence="1 2">
    <name type="scientific">Kibdelosporangium banguiense</name>
    <dbReference type="NCBI Taxonomy" id="1365924"/>
    <lineage>
        <taxon>Bacteria</taxon>
        <taxon>Bacillati</taxon>
        <taxon>Actinomycetota</taxon>
        <taxon>Actinomycetes</taxon>
        <taxon>Pseudonocardiales</taxon>
        <taxon>Pseudonocardiaceae</taxon>
        <taxon>Kibdelosporangium</taxon>
    </lineage>
</organism>
<dbReference type="Gene3D" id="3.40.50.1820">
    <property type="entry name" value="alpha/beta hydrolase"/>
    <property type="match status" value="1"/>
</dbReference>
<proteinExistence type="predicted"/>
<dbReference type="Proteomes" id="UP001519332">
    <property type="component" value="Unassembled WGS sequence"/>
</dbReference>
<gene>
    <name evidence="1" type="ORF">JOF56_009053</name>
</gene>
<comment type="caution">
    <text evidence="1">The sequence shown here is derived from an EMBL/GenBank/DDBJ whole genome shotgun (WGS) entry which is preliminary data.</text>
</comment>
<evidence type="ECO:0008006" key="3">
    <source>
        <dbReference type="Google" id="ProtNLM"/>
    </source>
</evidence>
<reference evidence="1 2" key="1">
    <citation type="submission" date="2021-03" db="EMBL/GenBank/DDBJ databases">
        <title>Sequencing the genomes of 1000 actinobacteria strains.</title>
        <authorList>
            <person name="Klenk H.-P."/>
        </authorList>
    </citation>
    <scope>NUCLEOTIDE SEQUENCE [LARGE SCALE GENOMIC DNA]</scope>
    <source>
        <strain evidence="1 2">DSM 46670</strain>
    </source>
</reference>
<evidence type="ECO:0000313" key="1">
    <source>
        <dbReference type="EMBL" id="MBP2328668.1"/>
    </source>
</evidence>
<dbReference type="EMBL" id="JAGINW010000001">
    <property type="protein sequence ID" value="MBP2328668.1"/>
    <property type="molecule type" value="Genomic_DNA"/>
</dbReference>
<evidence type="ECO:0000313" key="2">
    <source>
        <dbReference type="Proteomes" id="UP001519332"/>
    </source>
</evidence>